<feature type="domain" description="Thioredoxin" evidence="5">
    <location>
        <begin position="192"/>
        <end position="344"/>
    </location>
</feature>
<dbReference type="GO" id="GO:0016491">
    <property type="term" value="F:oxidoreductase activity"/>
    <property type="evidence" value="ECO:0007669"/>
    <property type="project" value="InterPro"/>
</dbReference>
<dbReference type="Gene3D" id="3.40.30.10">
    <property type="entry name" value="Glutaredoxin"/>
    <property type="match status" value="1"/>
</dbReference>
<gene>
    <name evidence="6" type="ORF">SAMN05428642_102122</name>
</gene>
<dbReference type="GO" id="GO:0030313">
    <property type="term" value="C:cell envelope"/>
    <property type="evidence" value="ECO:0007669"/>
    <property type="project" value="UniProtKB-SubCell"/>
</dbReference>
<evidence type="ECO:0000256" key="3">
    <source>
        <dbReference type="ARBA" id="ARBA00023157"/>
    </source>
</evidence>
<dbReference type="OrthoDB" id="743079at2"/>
<dbReference type="AlphaFoldDB" id="A0A1K2IGN0"/>
<dbReference type="EMBL" id="FPKV01000002">
    <property type="protein sequence ID" value="SFZ91535.1"/>
    <property type="molecule type" value="Genomic_DNA"/>
</dbReference>
<protein>
    <submittedName>
        <fullName evidence="6">AhpC/TSA family protein</fullName>
    </submittedName>
</protein>
<keyword evidence="2" id="KW-0201">Cytochrome c-type biogenesis</keyword>
<evidence type="ECO:0000256" key="4">
    <source>
        <dbReference type="ARBA" id="ARBA00023284"/>
    </source>
</evidence>
<dbReference type="Proteomes" id="UP000182544">
    <property type="component" value="Unassembled WGS sequence"/>
</dbReference>
<name>A0A1K2IGN0_9FLAO</name>
<evidence type="ECO:0000259" key="5">
    <source>
        <dbReference type="PROSITE" id="PS51352"/>
    </source>
</evidence>
<dbReference type="InterPro" id="IPR013766">
    <property type="entry name" value="Thioredoxin_domain"/>
</dbReference>
<dbReference type="InterPro" id="IPR050553">
    <property type="entry name" value="Thioredoxin_ResA/DsbE_sf"/>
</dbReference>
<organism evidence="6 7">
    <name type="scientific">Flaviramulus basaltis</name>
    <dbReference type="NCBI Taxonomy" id="369401"/>
    <lineage>
        <taxon>Bacteria</taxon>
        <taxon>Pseudomonadati</taxon>
        <taxon>Bacteroidota</taxon>
        <taxon>Flavobacteriia</taxon>
        <taxon>Flavobacteriales</taxon>
        <taxon>Flavobacteriaceae</taxon>
        <taxon>Flaviramulus</taxon>
    </lineage>
</organism>
<dbReference type="Pfam" id="PF08534">
    <property type="entry name" value="Redoxin"/>
    <property type="match status" value="1"/>
</dbReference>
<comment type="subcellular location">
    <subcellularLocation>
        <location evidence="1">Cell envelope</location>
    </subcellularLocation>
</comment>
<evidence type="ECO:0000313" key="6">
    <source>
        <dbReference type="EMBL" id="SFZ91535.1"/>
    </source>
</evidence>
<reference evidence="6 7" key="1">
    <citation type="submission" date="2016-10" db="EMBL/GenBank/DDBJ databases">
        <authorList>
            <person name="de Groot N.N."/>
        </authorList>
    </citation>
    <scope>NUCLEOTIDE SEQUENCE [LARGE SCALE GENOMIC DNA]</scope>
    <source>
        <strain evidence="6 7">DSM 18180</strain>
    </source>
</reference>
<evidence type="ECO:0000256" key="2">
    <source>
        <dbReference type="ARBA" id="ARBA00022748"/>
    </source>
</evidence>
<accession>A0A1K2IGN0</accession>
<dbReference type="InterPro" id="IPR036249">
    <property type="entry name" value="Thioredoxin-like_sf"/>
</dbReference>
<dbReference type="PROSITE" id="PS51257">
    <property type="entry name" value="PROKAR_LIPOPROTEIN"/>
    <property type="match status" value="1"/>
</dbReference>
<dbReference type="PROSITE" id="PS51352">
    <property type="entry name" value="THIOREDOXIN_2"/>
    <property type="match status" value="1"/>
</dbReference>
<evidence type="ECO:0000313" key="7">
    <source>
        <dbReference type="Proteomes" id="UP000182544"/>
    </source>
</evidence>
<dbReference type="InterPro" id="IPR013740">
    <property type="entry name" value="Redoxin"/>
</dbReference>
<keyword evidence="4" id="KW-0676">Redox-active center</keyword>
<dbReference type="CDD" id="cd02966">
    <property type="entry name" value="TlpA_like_family"/>
    <property type="match status" value="1"/>
</dbReference>
<dbReference type="STRING" id="369401.SAMN05428642_102122"/>
<dbReference type="GO" id="GO:0017004">
    <property type="term" value="P:cytochrome complex assembly"/>
    <property type="evidence" value="ECO:0007669"/>
    <property type="project" value="UniProtKB-KW"/>
</dbReference>
<dbReference type="SUPFAM" id="SSF52833">
    <property type="entry name" value="Thioredoxin-like"/>
    <property type="match status" value="1"/>
</dbReference>
<keyword evidence="7" id="KW-1185">Reference proteome</keyword>
<dbReference type="PANTHER" id="PTHR42852">
    <property type="entry name" value="THIOL:DISULFIDE INTERCHANGE PROTEIN DSBE"/>
    <property type="match status" value="1"/>
</dbReference>
<keyword evidence="3" id="KW-1015">Disulfide bond</keyword>
<dbReference type="RefSeq" id="WP_072401127.1">
    <property type="nucleotide sequence ID" value="NZ_FPKV01000002.1"/>
</dbReference>
<sequence length="344" mass="38474">MKKLLLLSLAIATIACQEEPKNYVTLTGKIINQNSDSLVVRNQNYSKTIKVNQDGTFSDTLNVKADFFNFYDGNEATLIFLKNGYDLNVTLDTKEFDETIKYTGSGSETNNYLAKKSLLQESRFSPALFDMEENDFKTEVNEIQSEFLGLIENTKNLDSIVYANDKNAVEKLPEGLLNAYSQQQARANKFVDFVGKPSPNFENYENYKGGNTSLSDLKGKYVYVDVWATWCGPCIAEIPSLKKLEKQFEDKNIAFVSISVDDGRGYRGDAGAAHEGWKKMIAEKEMGGIQLFSGEGWKSEFIQGYRINGIPRFILIDPAGNIVNADASRPSSPKLTELLNSLNI</sequence>
<evidence type="ECO:0000256" key="1">
    <source>
        <dbReference type="ARBA" id="ARBA00004196"/>
    </source>
</evidence>
<dbReference type="PANTHER" id="PTHR42852:SF6">
    <property type="entry name" value="THIOL:DISULFIDE INTERCHANGE PROTEIN DSBE"/>
    <property type="match status" value="1"/>
</dbReference>
<proteinExistence type="predicted"/>